<protein>
    <submittedName>
        <fullName evidence="1">Uncharacterized protein</fullName>
    </submittedName>
</protein>
<organism evidence="1 2">
    <name type="scientific">Vibrio harveyi</name>
    <name type="common">Beneckea harveyi</name>
    <dbReference type="NCBI Taxonomy" id="669"/>
    <lineage>
        <taxon>Bacteria</taxon>
        <taxon>Pseudomonadati</taxon>
        <taxon>Pseudomonadota</taxon>
        <taxon>Gammaproteobacteria</taxon>
        <taxon>Vibrionales</taxon>
        <taxon>Vibrionaceae</taxon>
        <taxon>Vibrio</taxon>
    </lineage>
</organism>
<accession>A0A454CMI1</accession>
<sequence length="17" mass="1909">MGEHCIAGLENREHDTP</sequence>
<proteinExistence type="predicted"/>
<comment type="caution">
    <text evidence="1">The sequence shown here is derived from an EMBL/GenBank/DDBJ whole genome shotgun (WGS) entry which is preliminary data.</text>
</comment>
<dbReference type="EMBL" id="AJSR01002879">
    <property type="protein sequence ID" value="EKM24859.1"/>
    <property type="molecule type" value="Genomic_DNA"/>
</dbReference>
<evidence type="ECO:0000313" key="2">
    <source>
        <dbReference type="Proteomes" id="UP000008367"/>
    </source>
</evidence>
<dbReference type="Proteomes" id="UP000008367">
    <property type="component" value="Unassembled WGS sequence"/>
</dbReference>
<evidence type="ECO:0000313" key="1">
    <source>
        <dbReference type="EMBL" id="EKM24859.1"/>
    </source>
</evidence>
<name>A0A454CMI1_VIBHA</name>
<reference evidence="1 2" key="1">
    <citation type="submission" date="2012-10" db="EMBL/GenBank/DDBJ databases">
        <title>Genome sequence of Vibrio Cholerae HENC-02.</title>
        <authorList>
            <person name="Eppinger M."/>
            <person name="Hasan N.A."/>
            <person name="Sengamalay N."/>
            <person name="Hine E."/>
            <person name="Su Q."/>
            <person name="Daugherty S.C."/>
            <person name="Young S."/>
            <person name="Sadzewicz L."/>
            <person name="Tallon L."/>
            <person name="Cebula T.A."/>
            <person name="Ravel J."/>
            <person name="Colwell R.R."/>
        </authorList>
    </citation>
    <scope>NUCLEOTIDE SEQUENCE [LARGE SCALE GENOMIC DNA]</scope>
    <source>
        <strain evidence="1 2">HENC-02</strain>
    </source>
</reference>
<dbReference type="AlphaFoldDB" id="A0A454CMI1"/>
<gene>
    <name evidence="1" type="ORF">VCHENC02_0404A</name>
</gene>
<feature type="non-terminal residue" evidence="1">
    <location>
        <position position="17"/>
    </location>
</feature>